<proteinExistence type="inferred from homology"/>
<feature type="transmembrane region" description="Helical" evidence="3">
    <location>
        <begin position="313"/>
        <end position="330"/>
    </location>
</feature>
<feature type="transmembrane region" description="Helical" evidence="3">
    <location>
        <begin position="286"/>
        <end position="306"/>
    </location>
</feature>
<gene>
    <name evidence="5" type="ORF">MHPYR_20029</name>
</gene>
<feature type="region of interest" description="Disordered" evidence="2">
    <location>
        <begin position="1"/>
        <end position="30"/>
    </location>
</feature>
<feature type="transmembrane region" description="Helical" evidence="3">
    <location>
        <begin position="139"/>
        <end position="159"/>
    </location>
</feature>
<protein>
    <recommendedName>
        <fullName evidence="4">Threonine/serine exporter-like N-terminal domain-containing protein</fullName>
    </recommendedName>
</protein>
<dbReference type="EMBL" id="FLQS01000012">
    <property type="protein sequence ID" value="SBS74416.1"/>
    <property type="molecule type" value="Genomic_DNA"/>
</dbReference>
<evidence type="ECO:0000313" key="5">
    <source>
        <dbReference type="EMBL" id="SBS74416.1"/>
    </source>
</evidence>
<dbReference type="Pfam" id="PF06738">
    <property type="entry name" value="ThrE"/>
    <property type="match status" value="1"/>
</dbReference>
<feature type="transmembrane region" description="Helical" evidence="3">
    <location>
        <begin position="165"/>
        <end position="182"/>
    </location>
</feature>
<name>A0A1Y5P6U3_9MYCO</name>
<accession>A0A1Y5P6U3</accession>
<keyword evidence="3" id="KW-0472">Membrane</keyword>
<feature type="transmembrane region" description="Helical" evidence="3">
    <location>
        <begin position="393"/>
        <end position="419"/>
    </location>
</feature>
<keyword evidence="3" id="KW-0812">Transmembrane</keyword>
<feature type="transmembrane region" description="Helical" evidence="3">
    <location>
        <begin position="362"/>
        <end position="381"/>
    </location>
</feature>
<evidence type="ECO:0000259" key="4">
    <source>
        <dbReference type="Pfam" id="PF06738"/>
    </source>
</evidence>
<evidence type="ECO:0000256" key="1">
    <source>
        <dbReference type="ARBA" id="ARBA00034125"/>
    </source>
</evidence>
<comment type="similarity">
    <text evidence="1">Belongs to the ThrE exporter (TC 2.A.79) family.</text>
</comment>
<organism evidence="5">
    <name type="scientific">uncultured Mycobacterium sp</name>
    <dbReference type="NCBI Taxonomy" id="171292"/>
    <lineage>
        <taxon>Bacteria</taxon>
        <taxon>Bacillati</taxon>
        <taxon>Actinomycetota</taxon>
        <taxon>Actinomycetes</taxon>
        <taxon>Mycobacteriales</taxon>
        <taxon>Mycobacteriaceae</taxon>
        <taxon>Mycobacterium</taxon>
        <taxon>environmental samples</taxon>
    </lineage>
</organism>
<dbReference type="InterPro" id="IPR010619">
    <property type="entry name" value="ThrE-like_N"/>
</dbReference>
<feature type="domain" description="Threonine/serine exporter-like N-terminal" evidence="4">
    <location>
        <begin position="41"/>
        <end position="272"/>
    </location>
</feature>
<feature type="transmembrane region" description="Helical" evidence="3">
    <location>
        <begin position="253"/>
        <end position="274"/>
    </location>
</feature>
<feature type="transmembrane region" description="Helical" evidence="3">
    <location>
        <begin position="216"/>
        <end position="241"/>
    </location>
</feature>
<reference evidence="5" key="1">
    <citation type="submission" date="2016-03" db="EMBL/GenBank/DDBJ databases">
        <authorList>
            <person name="Ploux O."/>
        </authorList>
    </citation>
    <scope>NUCLEOTIDE SEQUENCE</scope>
    <source>
        <strain evidence="5">UC10</strain>
    </source>
</reference>
<evidence type="ECO:0000256" key="3">
    <source>
        <dbReference type="SAM" id="Phobius"/>
    </source>
</evidence>
<dbReference type="PANTHER" id="PTHR31082:SF4">
    <property type="entry name" value="PHEROMONE-REGULATED MEMBRANE PROTEIN 10"/>
    <property type="match status" value="1"/>
</dbReference>
<evidence type="ECO:0000256" key="2">
    <source>
        <dbReference type="SAM" id="MobiDB-lite"/>
    </source>
</evidence>
<feature type="compositionally biased region" description="Basic and acidic residues" evidence="2">
    <location>
        <begin position="1"/>
        <end position="20"/>
    </location>
</feature>
<keyword evidence="3" id="KW-1133">Transmembrane helix</keyword>
<sequence length="438" mass="45510">MDEKRRARRARILDKIRKTPPEPLGPPDSHDQAEVAAMLREIGIALLEVEQPTQLVTSRLLEIAAQYTTQPVRIVVLPTVLMIQVGIVGYEVDTSTTYSLQLDMAGRIDDIATLASVGAITPADAIEATNRARNLRPRFGPVATTIGYAVTTIGFGMVINPTWASLPGYLFLGLVVGAIALLGRPFPSLSPVLPTLAATLVTILATWFVADTANDGLLRVIAPALVAMLPGMALTIGAMELASNQLIGGSSRLVYGVAQLALLVFGVALGVHVAGQVEPQAASAQMGSWSLYVAIIVVAIGLYVYLSAPRGSLIWLAAAIGVALVGQAVAGKFVAAAYSGFIGAFLTVPFAMLAARIKTSPPAIVMMLAAFWALVPGALSFESASQAATGGGISTGSLGVTGAAVLSIALGTVVGWSVFHTIDSRLPWPKGLAQPTVR</sequence>
<dbReference type="InterPro" id="IPR051361">
    <property type="entry name" value="ThrE/Ser_Exporter"/>
</dbReference>
<dbReference type="AlphaFoldDB" id="A0A1Y5P6U3"/>
<dbReference type="GO" id="GO:0022857">
    <property type="term" value="F:transmembrane transporter activity"/>
    <property type="evidence" value="ECO:0007669"/>
    <property type="project" value="InterPro"/>
</dbReference>
<feature type="transmembrane region" description="Helical" evidence="3">
    <location>
        <begin position="336"/>
        <end position="355"/>
    </location>
</feature>
<dbReference type="PANTHER" id="PTHR31082">
    <property type="entry name" value="PHEROMONE-REGULATED MEMBRANE PROTEIN 10"/>
    <property type="match status" value="1"/>
</dbReference>
<feature type="transmembrane region" description="Helical" evidence="3">
    <location>
        <begin position="189"/>
        <end position="210"/>
    </location>
</feature>